<feature type="compositionally biased region" description="Basic and acidic residues" evidence="1">
    <location>
        <begin position="1435"/>
        <end position="1444"/>
    </location>
</feature>
<feature type="domain" description="PH" evidence="2">
    <location>
        <begin position="92"/>
        <end position="191"/>
    </location>
</feature>
<feature type="region of interest" description="Disordered" evidence="1">
    <location>
        <begin position="1569"/>
        <end position="1593"/>
    </location>
</feature>
<feature type="compositionally biased region" description="Low complexity" evidence="1">
    <location>
        <begin position="828"/>
        <end position="841"/>
    </location>
</feature>
<feature type="compositionally biased region" description="Low complexity" evidence="1">
    <location>
        <begin position="1699"/>
        <end position="1717"/>
    </location>
</feature>
<feature type="compositionally biased region" description="Pro residues" evidence="1">
    <location>
        <begin position="1919"/>
        <end position="1931"/>
    </location>
</feature>
<dbReference type="InterPro" id="IPR001849">
    <property type="entry name" value="PH_domain"/>
</dbReference>
<sequence length="2814" mass="315777">MRLKFQQPNTANTTASHNRQETTLVHPVTQKSTAQAPGVHSGQHAQFSQNSSGFHTDRTGTEQVVNIVTGGRRKSAGSWVKTPGARRPHQTTVTYQGWLYKQGSEGLMLWKKRWFVLHDFCLYYYKGPDEEKVLGSLPVPSFKISPVVSEDRVFRKHAFKAEHQNLRTYYFAADTKDQMHHWMNALSLASILQKDTSLERSRTSVAEPLRGRSERPSVSSVASTTSPEPADDSDSGFHGYRARRYRSPDGRSLDEASDTSRLQCDRLNTSCESSVVLRPGQRQPLYANAPPKPKRLNTSRDYSTSPERSPERDERDPRVYRDQGGGENRDHSDTHTPDTQRTPERGNVNLHYQPQSSERRTPDAYGATASCGRGGDYEDVYADANGPLSTPQSPLRRPDPRDSFASSRSGGTRLSEEFQFSDSLRADLRSEEISRLPNSPHSPHITHNITPSHRHRQSGPPRPHSADFLEYDRRHGPSDEMWSYRRNGGPDETTHHGRVRPKSSMAATNHTSDSDHRDLDQQWSEENYAAKMRQSALYHSHIHGGSTTRRYSPAGRGDTSADSQRSTAQRVPPVGGAATPELYTAHQPNHLQPGSSNSLRRGMTGLNSHDRPQGHDNTPGHPHDTSINSSYGSESPSGGFLRSASARLPRQRNEDLMNTSLQDDGSDGDKKVQQREESMKRLLEWKQRMLQSPLTRKTSPRPDHPTSAVPPSRTNPEAYRQQVMNELVSQEARSKGSLQGPTYMQTGDTNKKSQNPLSPQGHGTTESANYSNLSHSGINHNDMNHSGLNHSGMSDSGRNHGPISPSGSYNTPGERPTPQGGSYSQTPSGTDNSGSGNSGTSSRRKEGRRESSRTRHISGGDSHRRSTSASRYSNALSSDEEDLAEERETRKKTRRNSRRSSNDGSNAQRRSGSAPENNRADYRATMGSERQEEQDNMSRASEPHSDALTNLRDTLPNVSAHTAAGPSSPDYVNIKYDNQHGNHSPSDNGSNEHIYNERTMSQRAEPVFIENNEIHKMENKQYESEQTMHVNRNYEQNYVYSDRYYATRDPYYVADVQMPSLTDNFDSEQSSSNFHHELEKSFDTQSINRNTNSIRDKNNKYDSIDDNDKQRISNETNKNTIPPSHTREDSKGYMSMESSSGYPSFDSHVGALRNESLMSHITHRGVFQDDISTGKYSDSGYDTLRAEMSLRRDVKKTPHGNWPAEESSPECSSVVRRRGYNRTGRRPETWSPEKFDRSWGELGHDSKSKVDESKVIKEYSYEYITPEKSNNMERQGSLKSLTDSLKRSTPNLACLESPRMVQETQNKSLVQDRIVSFSNKNKEADTSQNAKEKLRSKSEDRQSLYNNQSYSQTEELQAKILKEPLTPVMSQFQTSEALVSPLNAEFAISQSTIVKAHEAQVKNVSEYSRREEALSTGRYINQNNHCMSSEPNTNRFKEPRSPQDIMDSRLSRTNIRKFVFNEDNGTEKRILDRNYNNEKPALMKKPTQPRSVKALLKNFEERSREHMERVNMNNDISRKKFHSDSEMLSNEESSSDEEGQNEDIYNSKYDKMPLSPTSSVLAELRKSADINNDDAPPLIPPPRPPKKPMLGGEIDHIDMEQGYLRLSMAESLQESMRVQDDSDSGAEEPSWINTSVNYSPHRQRQLTQENVAQIDLDKPPEECAPPPPLLNASGLQSPVPMSPPFAEENYLPMSPPKKPSSSSSVIAPGSSTSSLSSKQLPTPEPPYPELFAKTEFEEHTYIEMSGEPNNRSSLLTTSDASSTRDIARYAVNEPVFAPESPRYYEIGDKEDVQHYEYIYKAQSHYEAIYMEVPNSEKEIDSRPEQKPQIPNKPDDLISDKKFNGDGTMNTSVNKIEGNPQSNASSDADDEASKDLDSLEPPRNPRFSLSDTFRPASYYLSGAEPSSDPDAHDSSDSDLVPPPPIPLSPPPMDDFEQSGPKGKNFDFENLETPDPPPHLRNALNSTRSLRNSQSSSAMEDHSRSTLGRDKKKMDRADSSPSIQIDTMKRRPLMGEKIENLHDEDSFILRSEERYPASAAYPEDYKVSGTLPRTIPDAMQGTLAGTLPRHTRDKRKPYQQEDVLLPGEQHEPSARPKSSHDHNSSFQSNHLDMSFTSIENPYENYGFNHNARSYIASPPNVPQSIREYSNLPSSPISPWAMERDRSSSTGSRPKSPDPYAERNEFSQYHNFPPPCTSLLKTTSPQTVVNCPEPSGSPMIDALRGVQTPMSALSISHHRSPSETSSRGPISPTNSVASLAAVNNLSVQTIHSRGASNASIGSETSPRSAPYYYSDVIRDDTAGILDRSVETPRSRSYQLNNQRDLEANKRQDIGRKVNQISSASDFDHRRERLAHELRTSVEFLEGKTTTTPDDRNVYDADTLRKLKRRAYTPDPEWDSKNVFPYGLSLKTDTPSTVNSAGHRRTRSLEGLLEESSHLNWGAIGTTEPQQPDYRNNAYSSQSSDSIRPGVPQIATSVPLQNRSVRSPITTANSVDSPRNGPSGMNMQRASVSSLHSGLSIPIGSPTAMSPVPYPATSSSQPGNRDSLVSRESSVSRLSHHDSRSYMSPTLPPQPEEQDWEDDTQWREQLRRASLRHTRSLETLDENRPRRPGDGGHTDNRAPSRLSIANQQLLQTQSQEEKLPQQVNDIKHRSRNSHRFDEYHVDYREGRHAPNRGPNADTSREQTCLEGYEWDEAEERFRKPSSNQQYPMNLSSQQNKVSTNNNQSFLSDGLPTFIETDQPCEDPKQRDQAMSPMPHPAPPLHNSQCHSLMAGGEDDTPSSIEEGRLEIECEISEALNQLDQEVSVGQETVQTPPP</sequence>
<feature type="compositionally biased region" description="Basic and acidic residues" evidence="1">
    <location>
        <begin position="464"/>
        <end position="478"/>
    </location>
</feature>
<feature type="region of interest" description="Disordered" evidence="1">
    <location>
        <begin position="690"/>
        <end position="716"/>
    </location>
</feature>
<feature type="compositionally biased region" description="Basic and acidic residues" evidence="1">
    <location>
        <begin position="2086"/>
        <end position="2101"/>
    </location>
</feature>
<feature type="compositionally biased region" description="Polar residues" evidence="1">
    <location>
        <begin position="1083"/>
        <end position="1093"/>
    </location>
</feature>
<feature type="region of interest" description="Disordered" evidence="1">
    <location>
        <begin position="275"/>
        <end position="520"/>
    </location>
</feature>
<evidence type="ECO:0000313" key="3">
    <source>
        <dbReference type="EMBL" id="CAL4059867.1"/>
    </source>
</evidence>
<feature type="compositionally biased region" description="Basic and acidic residues" evidence="1">
    <location>
        <begin position="1094"/>
        <end position="1112"/>
    </location>
</feature>
<dbReference type="PANTHER" id="PTHR12752">
    <property type="entry name" value="PHOSPHOINOSITOL 3-PHOSPHATE-BINDING PROTEIN"/>
    <property type="match status" value="1"/>
</dbReference>
<feature type="compositionally biased region" description="Basic and acidic residues" evidence="1">
    <location>
        <begin position="1516"/>
        <end position="1525"/>
    </location>
</feature>
<feature type="compositionally biased region" description="Basic and acidic residues" evidence="1">
    <location>
        <begin position="843"/>
        <end position="853"/>
    </location>
</feature>
<feature type="region of interest" description="Disordered" evidence="1">
    <location>
        <begin position="1"/>
        <end position="22"/>
    </location>
</feature>
<dbReference type="CDD" id="cd13248">
    <property type="entry name" value="PH_PEPP1_2_3"/>
    <property type="match status" value="1"/>
</dbReference>
<feature type="compositionally biased region" description="Polar residues" evidence="1">
    <location>
        <begin position="1343"/>
        <end position="1352"/>
    </location>
</feature>
<feature type="compositionally biased region" description="Polar residues" evidence="1">
    <location>
        <begin position="2470"/>
        <end position="2493"/>
    </location>
</feature>
<feature type="region of interest" description="Disordered" evidence="1">
    <location>
        <begin position="202"/>
        <end position="260"/>
    </location>
</feature>
<feature type="compositionally biased region" description="Polar residues" evidence="1">
    <location>
        <begin position="586"/>
        <end position="599"/>
    </location>
</feature>
<feature type="region of interest" description="Disordered" evidence="1">
    <location>
        <begin position="2632"/>
        <end position="2656"/>
    </location>
</feature>
<feature type="compositionally biased region" description="Basic and acidic residues" evidence="1">
    <location>
        <begin position="1814"/>
        <end position="1825"/>
    </location>
</feature>
<feature type="region of interest" description="Disordered" evidence="1">
    <location>
        <begin position="542"/>
        <end position="642"/>
    </location>
</feature>
<feature type="non-terminal residue" evidence="3">
    <location>
        <position position="2814"/>
    </location>
</feature>
<feature type="compositionally biased region" description="Polar residues" evidence="1">
    <location>
        <begin position="1113"/>
        <end position="1123"/>
    </location>
</feature>
<feature type="compositionally biased region" description="Polar residues" evidence="1">
    <location>
        <begin position="947"/>
        <end position="960"/>
    </location>
</feature>
<feature type="compositionally biased region" description="Polar residues" evidence="1">
    <location>
        <begin position="1063"/>
        <end position="1073"/>
    </location>
</feature>
<dbReference type="SUPFAM" id="SSF50729">
    <property type="entry name" value="PH domain-like"/>
    <property type="match status" value="1"/>
</dbReference>
<feature type="region of interest" description="Disordered" evidence="1">
    <location>
        <begin position="1222"/>
        <end position="1244"/>
    </location>
</feature>
<dbReference type="SMART" id="SM00233">
    <property type="entry name" value="PH"/>
    <property type="match status" value="1"/>
</dbReference>
<organism evidence="3 4">
    <name type="scientific">Meganyctiphanes norvegica</name>
    <name type="common">Northern krill</name>
    <name type="synonym">Thysanopoda norvegica</name>
    <dbReference type="NCBI Taxonomy" id="48144"/>
    <lineage>
        <taxon>Eukaryota</taxon>
        <taxon>Metazoa</taxon>
        <taxon>Ecdysozoa</taxon>
        <taxon>Arthropoda</taxon>
        <taxon>Crustacea</taxon>
        <taxon>Multicrustacea</taxon>
        <taxon>Malacostraca</taxon>
        <taxon>Eumalacostraca</taxon>
        <taxon>Eucarida</taxon>
        <taxon>Euphausiacea</taxon>
        <taxon>Euphausiidae</taxon>
        <taxon>Meganyctiphanes</taxon>
    </lineage>
</organism>
<accession>A0AAV2PLR1</accession>
<dbReference type="PROSITE" id="PS50003">
    <property type="entry name" value="PH_DOMAIN"/>
    <property type="match status" value="1"/>
</dbReference>
<evidence type="ECO:0000313" key="4">
    <source>
        <dbReference type="Proteomes" id="UP001497623"/>
    </source>
</evidence>
<feature type="compositionally biased region" description="Polar residues" evidence="1">
    <location>
        <begin position="2143"/>
        <end position="2154"/>
    </location>
</feature>
<dbReference type="Gene3D" id="2.30.29.30">
    <property type="entry name" value="Pleckstrin-homology domain (PH domain)/Phosphotyrosine-binding domain (PTB)"/>
    <property type="match status" value="1"/>
</dbReference>
<reference evidence="3 4" key="1">
    <citation type="submission" date="2024-05" db="EMBL/GenBank/DDBJ databases">
        <authorList>
            <person name="Wallberg A."/>
        </authorList>
    </citation>
    <scope>NUCLEOTIDE SEQUENCE [LARGE SCALE GENOMIC DNA]</scope>
</reference>
<feature type="region of interest" description="Disordered" evidence="1">
    <location>
        <begin position="1613"/>
        <end position="1729"/>
    </location>
</feature>
<feature type="compositionally biased region" description="Polar residues" evidence="1">
    <location>
        <begin position="2499"/>
        <end position="2513"/>
    </location>
</feature>
<feature type="region of interest" description="Disordered" evidence="1">
    <location>
        <begin position="1319"/>
        <end position="1352"/>
    </location>
</feature>
<evidence type="ECO:0000259" key="2">
    <source>
        <dbReference type="PROSITE" id="PS50003"/>
    </source>
</evidence>
<dbReference type="EMBL" id="CAXKWB010000218">
    <property type="protein sequence ID" value="CAL4059867.1"/>
    <property type="molecule type" value="Genomic_DNA"/>
</dbReference>
<feature type="compositionally biased region" description="Polar residues" evidence="1">
    <location>
        <begin position="404"/>
        <end position="422"/>
    </location>
</feature>
<feature type="region of interest" description="Disordered" evidence="1">
    <location>
        <begin position="2439"/>
        <end position="2619"/>
    </location>
</feature>
<feature type="compositionally biased region" description="Polar residues" evidence="1">
    <location>
        <begin position="2443"/>
        <end position="2462"/>
    </location>
</feature>
<name>A0AAV2PLR1_MEGNR</name>
<keyword evidence="4" id="KW-1185">Reference proteome</keyword>
<feature type="compositionally biased region" description="Polar residues" evidence="1">
    <location>
        <begin position="560"/>
        <end position="569"/>
    </location>
</feature>
<feature type="region of interest" description="Disordered" evidence="1">
    <location>
        <begin position="1503"/>
        <end position="1541"/>
    </location>
</feature>
<feature type="compositionally biased region" description="Basic and acidic residues" evidence="1">
    <location>
        <begin position="327"/>
        <end position="344"/>
    </location>
</feature>
<proteinExistence type="predicted"/>
<feature type="compositionally biased region" description="Basic and acidic residues" evidence="1">
    <location>
        <begin position="1225"/>
        <end position="1244"/>
    </location>
</feature>
<feature type="compositionally biased region" description="Polar residues" evidence="1">
    <location>
        <begin position="436"/>
        <end position="451"/>
    </location>
</feature>
<feature type="compositionally biased region" description="Polar residues" evidence="1">
    <location>
        <begin position="736"/>
        <end position="796"/>
    </location>
</feature>
<feature type="region of interest" description="Disordered" evidence="1">
    <location>
        <begin position="2738"/>
        <end position="2785"/>
    </location>
</feature>
<feature type="region of interest" description="Disordered" evidence="1">
    <location>
        <begin position="1063"/>
        <end position="1139"/>
    </location>
</feature>
<feature type="compositionally biased region" description="Low complexity" evidence="1">
    <location>
        <begin position="1962"/>
        <end position="1975"/>
    </location>
</feature>
<feature type="region of interest" description="Disordered" evidence="1">
    <location>
        <begin position="35"/>
        <end position="56"/>
    </location>
</feature>
<evidence type="ECO:0000256" key="1">
    <source>
        <dbReference type="SAM" id="MobiDB-lite"/>
    </source>
</evidence>
<feature type="compositionally biased region" description="Polar residues" evidence="1">
    <location>
        <begin position="1631"/>
        <end position="1651"/>
    </location>
</feature>
<feature type="compositionally biased region" description="Basic and acidic residues" evidence="1">
    <location>
        <begin position="424"/>
        <end position="434"/>
    </location>
</feature>
<feature type="compositionally biased region" description="Polar residues" evidence="1">
    <location>
        <begin position="2239"/>
        <end position="2251"/>
    </location>
</feature>
<dbReference type="PANTHER" id="PTHR12752:SF9">
    <property type="entry name" value="KRAMER, ISOFORM I"/>
    <property type="match status" value="1"/>
</dbReference>
<feature type="compositionally biased region" description="Polar residues" evidence="1">
    <location>
        <begin position="43"/>
        <end position="54"/>
    </location>
</feature>
<feature type="compositionally biased region" description="Low complexity" evidence="1">
    <location>
        <begin position="217"/>
        <end position="228"/>
    </location>
</feature>
<feature type="region of interest" description="Disordered" evidence="1">
    <location>
        <begin position="1814"/>
        <end position="2021"/>
    </location>
</feature>
<feature type="compositionally biased region" description="Basic and acidic residues" evidence="1">
    <location>
        <begin position="1832"/>
        <end position="1843"/>
    </location>
</feature>
<feature type="region of interest" description="Disordered" evidence="1">
    <location>
        <begin position="2229"/>
        <end position="2251"/>
    </location>
</feature>
<feature type="compositionally biased region" description="Basic and acidic residues" evidence="1">
    <location>
        <begin position="308"/>
        <end position="321"/>
    </location>
</feature>
<feature type="compositionally biased region" description="Basic and acidic residues" evidence="1">
    <location>
        <begin position="2005"/>
        <end position="2021"/>
    </location>
</feature>
<feature type="compositionally biased region" description="Polar residues" evidence="1">
    <location>
        <begin position="903"/>
        <end position="916"/>
    </location>
</feature>
<gene>
    <name evidence="3" type="ORF">MNOR_LOCUS910</name>
</gene>
<feature type="compositionally biased region" description="Basic and acidic residues" evidence="1">
    <location>
        <begin position="667"/>
        <end position="677"/>
    </location>
</feature>
<feature type="region of interest" description="Disordered" evidence="1">
    <location>
        <begin position="2045"/>
        <end position="2106"/>
    </location>
</feature>
<dbReference type="Pfam" id="PF00169">
    <property type="entry name" value="PH"/>
    <property type="match status" value="1"/>
</dbReference>
<feature type="compositionally biased region" description="Polar residues" evidence="1">
    <location>
        <begin position="867"/>
        <end position="877"/>
    </location>
</feature>
<feature type="compositionally biased region" description="Polar residues" evidence="1">
    <location>
        <begin position="979"/>
        <end position="993"/>
    </location>
</feature>
<feature type="region of interest" description="Disordered" evidence="1">
    <location>
        <begin position="656"/>
        <end position="677"/>
    </location>
</feature>
<protein>
    <recommendedName>
        <fullName evidence="2">PH domain-containing protein</fullName>
    </recommendedName>
</protein>
<feature type="region of interest" description="Disordered" evidence="1">
    <location>
        <begin position="2143"/>
        <end position="2185"/>
    </location>
</feature>
<dbReference type="InterPro" id="IPR011993">
    <property type="entry name" value="PH-like_dom_sf"/>
</dbReference>
<feature type="region of interest" description="Disordered" evidence="1">
    <location>
        <begin position="730"/>
        <end position="993"/>
    </location>
</feature>
<feature type="compositionally biased region" description="Basic and acidic residues" evidence="1">
    <location>
        <begin position="2595"/>
        <end position="2618"/>
    </location>
</feature>
<feature type="compositionally biased region" description="Basic and acidic residues" evidence="1">
    <location>
        <begin position="1320"/>
        <end position="1342"/>
    </location>
</feature>
<feature type="compositionally biased region" description="Polar residues" evidence="1">
    <location>
        <begin position="1422"/>
        <end position="1434"/>
    </location>
</feature>
<dbReference type="InterPro" id="IPR040392">
    <property type="entry name" value="PKHA4-7_PH"/>
</dbReference>
<comment type="caution">
    <text evidence="3">The sequence shown here is derived from an EMBL/GenBank/DDBJ whole genome shotgun (WGS) entry which is preliminary data.</text>
</comment>
<feature type="compositionally biased region" description="Basic and acidic residues" evidence="1">
    <location>
        <begin position="1977"/>
        <end position="1996"/>
    </location>
</feature>
<dbReference type="Proteomes" id="UP001497623">
    <property type="component" value="Unassembled WGS sequence"/>
</dbReference>
<feature type="region of interest" description="Disordered" evidence="1">
    <location>
        <begin position="1422"/>
        <end position="1444"/>
    </location>
</feature>
<feature type="compositionally biased region" description="Polar residues" evidence="1">
    <location>
        <begin position="625"/>
        <end position="636"/>
    </location>
</feature>